<dbReference type="RefSeq" id="WP_341629453.1">
    <property type="nucleotide sequence ID" value="NZ_JBAKBA010000333.1"/>
</dbReference>
<keyword evidence="2" id="KW-1185">Reference proteome</keyword>
<dbReference type="Proteomes" id="UP001366060">
    <property type="component" value="Unassembled WGS sequence"/>
</dbReference>
<proteinExistence type="predicted"/>
<accession>A0ABU9HHS7</accession>
<name>A0ABU9HHS7_9GAMM</name>
<comment type="caution">
    <text evidence="1">The sequence shown here is derived from an EMBL/GenBank/DDBJ whole genome shotgun (WGS) entry which is preliminary data.</text>
</comment>
<feature type="non-terminal residue" evidence="1">
    <location>
        <position position="1"/>
    </location>
</feature>
<dbReference type="EMBL" id="JBAKBA010000333">
    <property type="protein sequence ID" value="MEL0661132.1"/>
    <property type="molecule type" value="Genomic_DNA"/>
</dbReference>
<gene>
    <name evidence="1" type="ORF">V6255_18710</name>
</gene>
<sequence>AKAVNCEATSRRLTPEFFAEYSVSSLRKQSDYYLEDQGLLSDPMVYQAETDKYVAIRWDDAFALIAKHLNGL</sequence>
<protein>
    <submittedName>
        <fullName evidence="1">Uncharacterized protein</fullName>
    </submittedName>
</protein>
<organism evidence="1 2">
    <name type="scientific">Psychromonas arctica</name>
    <dbReference type="NCBI Taxonomy" id="168275"/>
    <lineage>
        <taxon>Bacteria</taxon>
        <taxon>Pseudomonadati</taxon>
        <taxon>Pseudomonadota</taxon>
        <taxon>Gammaproteobacteria</taxon>
        <taxon>Alteromonadales</taxon>
        <taxon>Psychromonadaceae</taxon>
        <taxon>Psychromonas</taxon>
    </lineage>
</organism>
<reference evidence="1 2" key="1">
    <citation type="submission" date="2024-02" db="EMBL/GenBank/DDBJ databases">
        <title>Bacteria isolated from the canopy kelp, Nereocystis luetkeana.</title>
        <authorList>
            <person name="Pfister C.A."/>
            <person name="Younker I.T."/>
            <person name="Light S.H."/>
        </authorList>
    </citation>
    <scope>NUCLEOTIDE SEQUENCE [LARGE SCALE GENOMIC DNA]</scope>
    <source>
        <strain evidence="1 2">TI.2.07</strain>
    </source>
</reference>
<feature type="non-terminal residue" evidence="1">
    <location>
        <position position="72"/>
    </location>
</feature>
<evidence type="ECO:0000313" key="2">
    <source>
        <dbReference type="Proteomes" id="UP001366060"/>
    </source>
</evidence>
<evidence type="ECO:0000313" key="1">
    <source>
        <dbReference type="EMBL" id="MEL0661132.1"/>
    </source>
</evidence>
<dbReference type="SUPFAM" id="SSF53706">
    <property type="entry name" value="Formate dehydrogenase/DMSO reductase, domains 1-3"/>
    <property type="match status" value="1"/>
</dbReference>